<evidence type="ECO:0000256" key="1">
    <source>
        <dbReference type="SAM" id="MobiDB-lite"/>
    </source>
</evidence>
<dbReference type="Proteomes" id="UP000245683">
    <property type="component" value="Unassembled WGS sequence"/>
</dbReference>
<feature type="transmembrane region" description="Helical" evidence="2">
    <location>
        <begin position="111"/>
        <end position="130"/>
    </location>
</feature>
<evidence type="ECO:0000256" key="2">
    <source>
        <dbReference type="SAM" id="Phobius"/>
    </source>
</evidence>
<feature type="transmembrane region" description="Helical" evidence="2">
    <location>
        <begin position="181"/>
        <end position="199"/>
    </location>
</feature>
<feature type="region of interest" description="Disordered" evidence="1">
    <location>
        <begin position="201"/>
        <end position="244"/>
    </location>
</feature>
<dbReference type="InterPro" id="IPR009339">
    <property type="entry name" value="DUF998"/>
</dbReference>
<gene>
    <name evidence="3" type="ORF">DLJ46_30730</name>
</gene>
<dbReference type="AlphaFoldDB" id="A0A317JSI1"/>
<evidence type="ECO:0000313" key="3">
    <source>
        <dbReference type="EMBL" id="PWU43555.1"/>
    </source>
</evidence>
<keyword evidence="2" id="KW-1133">Transmembrane helix</keyword>
<dbReference type="EMBL" id="QGSV01000428">
    <property type="protein sequence ID" value="PWU43555.1"/>
    <property type="molecule type" value="Genomic_DNA"/>
</dbReference>
<feature type="compositionally biased region" description="Pro residues" evidence="1">
    <location>
        <begin position="225"/>
        <end position="244"/>
    </location>
</feature>
<accession>A0A317JSI1</accession>
<comment type="caution">
    <text evidence="3">The sequence shown here is derived from an EMBL/GenBank/DDBJ whole genome shotgun (WGS) entry which is preliminary data.</text>
</comment>
<reference evidence="4" key="1">
    <citation type="submission" date="2018-05" db="EMBL/GenBank/DDBJ databases">
        <title>Micromonospora globispora sp. nov. and Micromonospora rugosa sp. nov., isolated from marine sediment.</title>
        <authorList>
            <person name="Carro L."/>
            <person name="Aysel V."/>
            <person name="Cetin D."/>
            <person name="Igual J.M."/>
            <person name="Klenk H.-P."/>
            <person name="Trujillo M.E."/>
            <person name="Sahin N."/>
        </authorList>
    </citation>
    <scope>NUCLEOTIDE SEQUENCE [LARGE SCALE GENOMIC DNA]</scope>
    <source>
        <strain evidence="4">S2904</strain>
    </source>
</reference>
<evidence type="ECO:0000313" key="4">
    <source>
        <dbReference type="Proteomes" id="UP000245683"/>
    </source>
</evidence>
<protein>
    <submittedName>
        <fullName evidence="3">DUF998 domain-containing protein</fullName>
    </submittedName>
</protein>
<name>A0A317JSI1_9ACTN</name>
<dbReference type="Pfam" id="PF06197">
    <property type="entry name" value="DUF998"/>
    <property type="match status" value="1"/>
</dbReference>
<dbReference type="OrthoDB" id="5118673at2"/>
<feature type="transmembrane region" description="Helical" evidence="2">
    <location>
        <begin position="151"/>
        <end position="169"/>
    </location>
</feature>
<keyword evidence="4" id="KW-1185">Reference proteome</keyword>
<dbReference type="RefSeq" id="WP_109947988.1">
    <property type="nucleotide sequence ID" value="NZ_QGGF01000683.1"/>
</dbReference>
<feature type="transmembrane region" description="Helical" evidence="2">
    <location>
        <begin position="82"/>
        <end position="99"/>
    </location>
</feature>
<proteinExistence type="predicted"/>
<keyword evidence="2" id="KW-0812">Transmembrane</keyword>
<organism evidence="3 4">
    <name type="scientific">Micromonospora globispora</name>
    <dbReference type="NCBI Taxonomy" id="1450148"/>
    <lineage>
        <taxon>Bacteria</taxon>
        <taxon>Bacillati</taxon>
        <taxon>Actinomycetota</taxon>
        <taxon>Actinomycetes</taxon>
        <taxon>Micromonosporales</taxon>
        <taxon>Micromonosporaceae</taxon>
        <taxon>Micromonospora</taxon>
    </lineage>
</organism>
<sequence length="244" mass="24542">MRAVPGWAVAIAAAAPVLLLGGTTVAGARQPAGYDPVRDTISELAGPGATDSWIMVGCFLLLGACHLATAAVLHAAGLPSRFLLAVGGAATVALIAFPRPKVGGSLGHGTVAAVAVLALALWPAGSALLLPRGPDPGHPARPVLPWAFRRPVALTVTALLLVLFGWFVFEVTSGHRAGLAERATALGVGLWPPLAVLSARRTHRRRHAGSGALSSPGPPGADGSPPAPPRPAPGPVPPPPGRPR</sequence>
<feature type="transmembrane region" description="Helical" evidence="2">
    <location>
        <begin position="52"/>
        <end position="75"/>
    </location>
</feature>
<keyword evidence="2" id="KW-0472">Membrane</keyword>